<dbReference type="InterPro" id="IPR006680">
    <property type="entry name" value="Amidohydro-rel"/>
</dbReference>
<dbReference type="InterPro" id="IPR032466">
    <property type="entry name" value="Metal_Hydrolase"/>
</dbReference>
<protein>
    <recommendedName>
        <fullName evidence="2">Amidohydrolase-related domain-containing protein</fullName>
    </recommendedName>
</protein>
<keyword evidence="1" id="KW-0456">Lyase</keyword>
<organism evidence="3 4">
    <name type="scientific">Prauserella flavalba</name>
    <dbReference type="NCBI Taxonomy" id="1477506"/>
    <lineage>
        <taxon>Bacteria</taxon>
        <taxon>Bacillati</taxon>
        <taxon>Actinomycetota</taxon>
        <taxon>Actinomycetes</taxon>
        <taxon>Pseudonocardiales</taxon>
        <taxon>Pseudonocardiaceae</taxon>
        <taxon>Prauserella</taxon>
    </lineage>
</organism>
<sequence length="316" mass="34671">MFMHIVDICEVAYDRDCWRAYLGAFAADAPRYLSVFARRLCDQAGADPGRYRETVERDPFSAVDLLVEPGRLGLDVGEHVERLSADGVTCQVVHGGMWKIPGGTVNDRVAALVDGRTELRFWAGISLKDPSAAEREAVRSHRELGATGFSIIPFLDEADVLSEAFTPVFAYAERERLPVWIHCGQNFATARPVDSCSWWQLDRLAGRHPALRIVAGHGGWPWLGEMAAVAQRHQHVYLDSSTHRASAMRTPGYGWEPVLARVEGPLRRKVLFGSTTWVSGRSAGELAGEFAGLGLTDTALQAWLSGNASRLLEAGS</sequence>
<evidence type="ECO:0000313" key="4">
    <source>
        <dbReference type="Proteomes" id="UP000247892"/>
    </source>
</evidence>
<dbReference type="GO" id="GO:0016787">
    <property type="term" value="F:hydrolase activity"/>
    <property type="evidence" value="ECO:0007669"/>
    <property type="project" value="InterPro"/>
</dbReference>
<gene>
    <name evidence="3" type="ORF">BA062_13940</name>
</gene>
<name>A0A318MC96_9PSEU</name>
<dbReference type="Proteomes" id="UP000247892">
    <property type="component" value="Unassembled WGS sequence"/>
</dbReference>
<dbReference type="PANTHER" id="PTHR21240">
    <property type="entry name" value="2-AMINO-3-CARBOXYLMUCONATE-6-SEMIALDEHYDE DECARBOXYLASE"/>
    <property type="match status" value="1"/>
</dbReference>
<dbReference type="AlphaFoldDB" id="A0A318MC96"/>
<dbReference type="Pfam" id="PF04909">
    <property type="entry name" value="Amidohydro_2"/>
    <property type="match status" value="1"/>
</dbReference>
<proteinExistence type="predicted"/>
<dbReference type="SUPFAM" id="SSF51556">
    <property type="entry name" value="Metallo-dependent hydrolases"/>
    <property type="match status" value="1"/>
</dbReference>
<accession>A0A318MC96</accession>
<evidence type="ECO:0000259" key="2">
    <source>
        <dbReference type="Pfam" id="PF04909"/>
    </source>
</evidence>
<dbReference type="EMBL" id="MASU01000005">
    <property type="protein sequence ID" value="PXY36489.1"/>
    <property type="molecule type" value="Genomic_DNA"/>
</dbReference>
<dbReference type="OrthoDB" id="1407586at2"/>
<comment type="caution">
    <text evidence="3">The sequence shown here is derived from an EMBL/GenBank/DDBJ whole genome shotgun (WGS) entry which is preliminary data.</text>
</comment>
<dbReference type="InterPro" id="IPR032465">
    <property type="entry name" value="ACMSD"/>
</dbReference>
<feature type="domain" description="Amidohydrolase-related" evidence="2">
    <location>
        <begin position="57"/>
        <end position="312"/>
    </location>
</feature>
<keyword evidence="4" id="KW-1185">Reference proteome</keyword>
<evidence type="ECO:0000313" key="3">
    <source>
        <dbReference type="EMBL" id="PXY36489.1"/>
    </source>
</evidence>
<evidence type="ECO:0000256" key="1">
    <source>
        <dbReference type="ARBA" id="ARBA00023239"/>
    </source>
</evidence>
<reference evidence="3 4" key="1">
    <citation type="submission" date="2016-07" db="EMBL/GenBank/DDBJ databases">
        <title>Draft genome sequence of Prauserella sp. YIM 121212, isolated from alkaline soil.</title>
        <authorList>
            <person name="Ruckert C."/>
            <person name="Albersmeier A."/>
            <person name="Jiang C.-L."/>
            <person name="Jiang Y."/>
            <person name="Kalinowski J."/>
            <person name="Schneider O."/>
            <person name="Winkler A."/>
            <person name="Zotchev S.B."/>
        </authorList>
    </citation>
    <scope>NUCLEOTIDE SEQUENCE [LARGE SCALE GENOMIC DNA]</scope>
    <source>
        <strain evidence="3 4">YIM 121212</strain>
    </source>
</reference>
<dbReference type="Gene3D" id="3.20.20.140">
    <property type="entry name" value="Metal-dependent hydrolases"/>
    <property type="match status" value="1"/>
</dbReference>
<dbReference type="PANTHER" id="PTHR21240:SF19">
    <property type="entry name" value="CATALYTIC_ HYDROLASE"/>
    <property type="match status" value="1"/>
</dbReference>
<dbReference type="GO" id="GO:0016831">
    <property type="term" value="F:carboxy-lyase activity"/>
    <property type="evidence" value="ECO:0007669"/>
    <property type="project" value="InterPro"/>
</dbReference>